<feature type="transmembrane region" description="Helical" evidence="1">
    <location>
        <begin position="344"/>
        <end position="364"/>
    </location>
</feature>
<dbReference type="Proteomes" id="UP000071392">
    <property type="component" value="Unassembled WGS sequence"/>
</dbReference>
<evidence type="ECO:0008006" key="4">
    <source>
        <dbReference type="Google" id="ProtNLM"/>
    </source>
</evidence>
<comment type="caution">
    <text evidence="2">The sequence shown here is derived from an EMBL/GenBank/DDBJ whole genome shotgun (WGS) entry which is preliminary data.</text>
</comment>
<organism evidence="2 3">
    <name type="scientific">Cephaloticoccus capnophilus</name>
    <dbReference type="NCBI Taxonomy" id="1548208"/>
    <lineage>
        <taxon>Bacteria</taxon>
        <taxon>Pseudomonadati</taxon>
        <taxon>Verrucomicrobiota</taxon>
        <taxon>Opitutia</taxon>
        <taxon>Opitutales</taxon>
        <taxon>Opitutaceae</taxon>
        <taxon>Cephaloticoccus</taxon>
    </lineage>
</organism>
<gene>
    <name evidence="2" type="ORF">AXK12_05765</name>
</gene>
<dbReference type="NCBIfam" id="TIGR00056">
    <property type="entry name" value="MlaE family lipid ABC transporter permease subunit"/>
    <property type="match status" value="1"/>
</dbReference>
<dbReference type="PANTHER" id="PTHR30188">
    <property type="entry name" value="ABC TRANSPORTER PERMEASE PROTEIN-RELATED"/>
    <property type="match status" value="1"/>
</dbReference>
<dbReference type="InterPro" id="IPR003453">
    <property type="entry name" value="ABC_MlaE_roteobac"/>
</dbReference>
<dbReference type="PANTHER" id="PTHR30188:SF3">
    <property type="entry name" value="ABC TRANSPORTER PERMEASE"/>
    <property type="match status" value="1"/>
</dbReference>
<protein>
    <recommendedName>
        <fullName evidence="4">ABC transporter permease</fullName>
    </recommendedName>
</protein>
<name>A0A139SL67_9BACT</name>
<feature type="transmembrane region" description="Helical" evidence="1">
    <location>
        <begin position="245"/>
        <end position="266"/>
    </location>
</feature>
<dbReference type="GO" id="GO:0043190">
    <property type="term" value="C:ATP-binding cassette (ABC) transporter complex"/>
    <property type="evidence" value="ECO:0007669"/>
    <property type="project" value="InterPro"/>
</dbReference>
<dbReference type="STRING" id="1548208.AXK12_05765"/>
<feature type="transmembrane region" description="Helical" evidence="1">
    <location>
        <begin position="313"/>
        <end position="332"/>
    </location>
</feature>
<dbReference type="AlphaFoldDB" id="A0A139SL67"/>
<accession>A0A139SL67</accession>
<evidence type="ECO:0000256" key="1">
    <source>
        <dbReference type="SAM" id="Phobius"/>
    </source>
</evidence>
<keyword evidence="1" id="KW-1133">Transmembrane helix</keyword>
<dbReference type="InterPro" id="IPR030802">
    <property type="entry name" value="Permease_MalE"/>
</dbReference>
<feature type="transmembrane region" description="Helical" evidence="1">
    <location>
        <begin position="376"/>
        <end position="401"/>
    </location>
</feature>
<sequence>MTVAPSDSSQARADFSLNEAAVGGRVATVTLSGRWSVMARRPSAEDLLAEMARSSPQVTTLKVVGAFDTERVAGPGLRPRPAAEIKRAVACWDSSLLLFLFDLKCGCERAGIGCDLSQVPPRLCELVAQFAAAHETSVPRDRSEPFLATVGRETLDALRKGREFFAFVGECAISLGGLVRRPRRFRWADCLEQMQHCGAMALPIVSLVSILVGMTLGYTAALILRQYGGDIYVADLVGISMLREMGALMTAIVLAGRSGAAFAAQLGNMKASEEIDALRTLGLSPIDFLVMPRLLALFVMMPLLALYANCLGILGGMLVASAVLDISPSAYWVEMLTIVDLSDLASGLIKAATFGVIVGLAGCLRGLQAERSAVGVGMAATSAVVTAILFIIIADALYAVVFDILGI</sequence>
<keyword evidence="3" id="KW-1185">Reference proteome</keyword>
<evidence type="ECO:0000313" key="2">
    <source>
        <dbReference type="EMBL" id="KXU35277.1"/>
    </source>
</evidence>
<keyword evidence="1" id="KW-0472">Membrane</keyword>
<proteinExistence type="predicted"/>
<reference evidence="2 3" key="1">
    <citation type="submission" date="2016-02" db="EMBL/GenBank/DDBJ databases">
        <authorList>
            <person name="Wen L."/>
            <person name="He K."/>
            <person name="Yang H."/>
        </authorList>
    </citation>
    <scope>NUCLEOTIDE SEQUENCE [LARGE SCALE GENOMIC DNA]</scope>
    <source>
        <strain evidence="2 3">CV41</strain>
    </source>
</reference>
<evidence type="ECO:0000313" key="3">
    <source>
        <dbReference type="Proteomes" id="UP000071392"/>
    </source>
</evidence>
<dbReference type="Pfam" id="PF02405">
    <property type="entry name" value="MlaE"/>
    <property type="match status" value="1"/>
</dbReference>
<dbReference type="EMBL" id="LSZP01000044">
    <property type="protein sequence ID" value="KXU35277.1"/>
    <property type="molecule type" value="Genomic_DNA"/>
</dbReference>
<feature type="transmembrane region" description="Helical" evidence="1">
    <location>
        <begin position="200"/>
        <end position="224"/>
    </location>
</feature>
<keyword evidence="1" id="KW-0812">Transmembrane</keyword>
<dbReference type="GO" id="GO:0005548">
    <property type="term" value="F:phospholipid transporter activity"/>
    <property type="evidence" value="ECO:0007669"/>
    <property type="project" value="TreeGrafter"/>
</dbReference>